<evidence type="ECO:0000256" key="1">
    <source>
        <dbReference type="SAM" id="SignalP"/>
    </source>
</evidence>
<reference evidence="2 3" key="1">
    <citation type="submission" date="2017-06" db="EMBL/GenBank/DDBJ databases">
        <title>Comparative genomic analysis of Ambrosia Fusariam Clade fungi.</title>
        <authorList>
            <person name="Stajich J.E."/>
            <person name="Carrillo J."/>
            <person name="Kijimoto T."/>
            <person name="Eskalen A."/>
            <person name="O'Donnell K."/>
            <person name="Kasson M."/>
        </authorList>
    </citation>
    <scope>NUCLEOTIDE SEQUENCE [LARGE SCALE GENOMIC DNA]</scope>
    <source>
        <strain evidence="2 3">NRRL62606</strain>
    </source>
</reference>
<name>A0A428SFZ9_9HYPO</name>
<sequence>MVHLLSLPLEILGIICSNFCRHCTHEPKEPEFREPGQPAEPIGLDDTCFKGADCYLADKTGAKNATLSAMAQTCKALRDIAQPYICHHPAIYDPEVYKLLHRTLVERPHFTQHIKELSAFDMTLADVTTIPDLATEKKLLRRSLEDNPYRKPSLNLEKRVKIKYNTTILLTTLVLPFGTKLQTLHFVLDEDCKFPTCAPGSLPRLKELVVNNKWNRQEAFKVISSLLIAAPALERLGGIRFSGPDWKGPQPPIHEGVKEVLLERCVLGPKVFTTLLNLFPRLEAFTYESYSYPPDGRSLGFDSDASVSEIGEALLACPDLRFLSLDFTSSRPSNDPTGHLAKLKKLQKFRFKGLSPHDPPEKRSFPRKTPLVKMCDMLPDSITELEVTYPNTSIFNAMVELSAVASQRFPLLKQVSITGIEQEWEIGDWRVHACMGLARINELREAFRQSGIELLAGDFGKFRSWVI</sequence>
<evidence type="ECO:0008006" key="4">
    <source>
        <dbReference type="Google" id="ProtNLM"/>
    </source>
</evidence>
<feature type="chain" id="PRO_5019170142" description="F-box domain-containing protein" evidence="1">
    <location>
        <begin position="18"/>
        <end position="467"/>
    </location>
</feature>
<dbReference type="EMBL" id="NKCL01000021">
    <property type="protein sequence ID" value="RSL88667.1"/>
    <property type="molecule type" value="Genomic_DNA"/>
</dbReference>
<dbReference type="Proteomes" id="UP000287972">
    <property type="component" value="Unassembled WGS sequence"/>
</dbReference>
<feature type="signal peptide" evidence="1">
    <location>
        <begin position="1"/>
        <end position="17"/>
    </location>
</feature>
<protein>
    <recommendedName>
        <fullName evidence="4">F-box domain-containing protein</fullName>
    </recommendedName>
</protein>
<comment type="caution">
    <text evidence="2">The sequence shown here is derived from an EMBL/GenBank/DDBJ whole genome shotgun (WGS) entry which is preliminary data.</text>
</comment>
<proteinExistence type="predicted"/>
<accession>A0A428SFZ9</accession>
<keyword evidence="1" id="KW-0732">Signal</keyword>
<organism evidence="2 3">
    <name type="scientific">Fusarium floridanum</name>
    <dbReference type="NCBI Taxonomy" id="1325733"/>
    <lineage>
        <taxon>Eukaryota</taxon>
        <taxon>Fungi</taxon>
        <taxon>Dikarya</taxon>
        <taxon>Ascomycota</taxon>
        <taxon>Pezizomycotina</taxon>
        <taxon>Sordariomycetes</taxon>
        <taxon>Hypocreomycetidae</taxon>
        <taxon>Hypocreales</taxon>
        <taxon>Nectriaceae</taxon>
        <taxon>Fusarium</taxon>
        <taxon>Fusarium solani species complex</taxon>
    </lineage>
</organism>
<keyword evidence="3" id="KW-1185">Reference proteome</keyword>
<evidence type="ECO:0000313" key="3">
    <source>
        <dbReference type="Proteomes" id="UP000287972"/>
    </source>
</evidence>
<dbReference type="AlphaFoldDB" id="A0A428SFZ9"/>
<evidence type="ECO:0000313" key="2">
    <source>
        <dbReference type="EMBL" id="RSL88667.1"/>
    </source>
</evidence>
<gene>
    <name evidence="2" type="ORF">CEP51_001599</name>
</gene>